<dbReference type="NCBIfam" id="TIGR04056">
    <property type="entry name" value="OMP_RagA_SusC"/>
    <property type="match status" value="1"/>
</dbReference>
<dbReference type="InterPro" id="IPR037066">
    <property type="entry name" value="Plug_dom_sf"/>
</dbReference>
<keyword evidence="6 8" id="KW-0472">Membrane</keyword>
<dbReference type="Gene3D" id="2.40.170.20">
    <property type="entry name" value="TonB-dependent receptor, beta-barrel domain"/>
    <property type="match status" value="1"/>
</dbReference>
<name>A0ABW4QSZ1_9BACT</name>
<keyword evidence="4 8" id="KW-0812">Transmembrane</keyword>
<feature type="domain" description="TonB-dependent receptor-like beta-barrel" evidence="10">
    <location>
        <begin position="473"/>
        <end position="791"/>
    </location>
</feature>
<keyword evidence="13" id="KW-1185">Reference proteome</keyword>
<evidence type="ECO:0000259" key="11">
    <source>
        <dbReference type="Pfam" id="PF07715"/>
    </source>
</evidence>
<sequence>MRKLLFPLSAIVLMVGTRDLHAQNRPITGRVVGSDGTGLPGVTVLVKGGTQGAATDVDGRYTLSAPATATTLVFSFVGYTSQEAKISDGPINITLISNPTSLDEAVVVGYGTQERRDLTGSIATVQGEAVANLASPSFAQQLGGRAAGVNVQTPSALLGTQPRIQIRGTNSISSGSYPLVVVDGQPIFTGNTSAFANGSNALADINPNDIESYEILKDGSATAIYGSRAANGVILITTKRGRKGRTNVSYDTYMGVAQTLKRYSVLGANDFITIANERDRNAGGTGTVAQAYTDTNNAGNNGVSTDWQNEIFRTGFQQNHVLSVSGATDKTNYYFSGGYTDQTGVIKANSLRRFSFRANIDSEVKSWLKVGMTMGLTRSQVMGLNSSTNGLSGNVAGALALLPNVPARNADGTPYVNAAGILGQGNNTQSIAFNYPNIIFPLENNIYRSISYRILGSGYLEVEPLKNLRLRSQMGTDTQLQDDFQYLDPRQGDGRSANGSVYQLFGPSIRWNWVNTASYNNVIADDHKINAVVGAEYQKTTGSYFTANGVGLSDRTLGQNGIISSTLATPTIGGDYFENGLQSYFGRINYSFKDRYLLSFTMRSDALSSLPIANRRGLFPGGSVGWRVSEESFFKNSALAKSWTDFKLRGSYAVVGNTDIGNFPYVGYYSPAQYASMSGISYGQFGNDQLKWETSKKQDYGVDLGFFSGRITVSADYYRNDIDGLILAVRTPLSVGVPGNSYNANVGSMYNQGFELTIATQNISNENFSWSSSFNFSTNKNKITALNNNEDILYTYNINRVGESISALYGYDYQGVNPANGSPIYKRPNGDLIQASTAASGNTVNRYYTFDSNNPGAALVTSGTGANVTTTINNSDKILLGQTNPKFFGGFDNTFTYKGFDLGIFLRYNVGNRIMNVTRQQLLRTDFLNNGSEILARWQNPGDITNTPRNVSGTSDFINTTNNASSRFVENGSFLRLQNISLGYNLPARLLGPVNLSRVRVFVQAQNIATITKYRGVDPEVNTNYTSNSQAGVDYNSNPQQRVFTGGVNVAF</sequence>
<dbReference type="InterPro" id="IPR023997">
    <property type="entry name" value="TonB-dep_OMP_SusC/RagA_CS"/>
</dbReference>
<protein>
    <submittedName>
        <fullName evidence="12">SusC/RagA family TonB-linked outer membrane protein</fullName>
    </submittedName>
</protein>
<accession>A0ABW4QSZ1</accession>
<evidence type="ECO:0000313" key="13">
    <source>
        <dbReference type="Proteomes" id="UP001597197"/>
    </source>
</evidence>
<keyword evidence="2 8" id="KW-0813">Transport</keyword>
<dbReference type="Pfam" id="PF00593">
    <property type="entry name" value="TonB_dep_Rec_b-barrel"/>
    <property type="match status" value="1"/>
</dbReference>
<dbReference type="InterPro" id="IPR023996">
    <property type="entry name" value="TonB-dep_OMP_SusC/RagA"/>
</dbReference>
<gene>
    <name evidence="12" type="ORF">ACFSDX_08955</name>
</gene>
<keyword evidence="5 9" id="KW-0798">TonB box</keyword>
<dbReference type="Gene3D" id="2.60.40.1120">
    <property type="entry name" value="Carboxypeptidase-like, regulatory domain"/>
    <property type="match status" value="1"/>
</dbReference>
<dbReference type="SUPFAM" id="SSF49464">
    <property type="entry name" value="Carboxypeptidase regulatory domain-like"/>
    <property type="match status" value="1"/>
</dbReference>
<dbReference type="EMBL" id="JBHUFD010000003">
    <property type="protein sequence ID" value="MFD1872556.1"/>
    <property type="molecule type" value="Genomic_DNA"/>
</dbReference>
<organism evidence="12 13">
    <name type="scientific">Hymenobacter bucti</name>
    <dbReference type="NCBI Taxonomy" id="1844114"/>
    <lineage>
        <taxon>Bacteria</taxon>
        <taxon>Pseudomonadati</taxon>
        <taxon>Bacteroidota</taxon>
        <taxon>Cytophagia</taxon>
        <taxon>Cytophagales</taxon>
        <taxon>Hymenobacteraceae</taxon>
        <taxon>Hymenobacter</taxon>
    </lineage>
</organism>
<reference evidence="13" key="1">
    <citation type="journal article" date="2019" name="Int. J. Syst. Evol. Microbiol.">
        <title>The Global Catalogue of Microorganisms (GCM) 10K type strain sequencing project: providing services to taxonomists for standard genome sequencing and annotation.</title>
        <authorList>
            <consortium name="The Broad Institute Genomics Platform"/>
            <consortium name="The Broad Institute Genome Sequencing Center for Infectious Disease"/>
            <person name="Wu L."/>
            <person name="Ma J."/>
        </authorList>
    </citation>
    <scope>NUCLEOTIDE SEQUENCE [LARGE SCALE GENOMIC DNA]</scope>
    <source>
        <strain evidence="13">CGMCC 1.15795</strain>
    </source>
</reference>
<dbReference type="InterPro" id="IPR008969">
    <property type="entry name" value="CarboxyPept-like_regulatory"/>
</dbReference>
<dbReference type="Pfam" id="PF07715">
    <property type="entry name" value="Plug"/>
    <property type="match status" value="1"/>
</dbReference>
<dbReference type="InterPro" id="IPR000531">
    <property type="entry name" value="Beta-barrel_TonB"/>
</dbReference>
<keyword evidence="3 8" id="KW-1134">Transmembrane beta strand</keyword>
<evidence type="ECO:0000256" key="2">
    <source>
        <dbReference type="ARBA" id="ARBA00022448"/>
    </source>
</evidence>
<comment type="caution">
    <text evidence="12">The sequence shown here is derived from an EMBL/GenBank/DDBJ whole genome shotgun (WGS) entry which is preliminary data.</text>
</comment>
<evidence type="ECO:0000256" key="1">
    <source>
        <dbReference type="ARBA" id="ARBA00004571"/>
    </source>
</evidence>
<evidence type="ECO:0000313" key="12">
    <source>
        <dbReference type="EMBL" id="MFD1872556.1"/>
    </source>
</evidence>
<dbReference type="SUPFAM" id="SSF56935">
    <property type="entry name" value="Porins"/>
    <property type="match status" value="1"/>
</dbReference>
<dbReference type="InterPro" id="IPR036942">
    <property type="entry name" value="Beta-barrel_TonB_sf"/>
</dbReference>
<keyword evidence="7 8" id="KW-0998">Cell outer membrane</keyword>
<evidence type="ECO:0000259" key="10">
    <source>
        <dbReference type="Pfam" id="PF00593"/>
    </source>
</evidence>
<comment type="similarity">
    <text evidence="8 9">Belongs to the TonB-dependent receptor family.</text>
</comment>
<proteinExistence type="inferred from homology"/>
<evidence type="ECO:0000256" key="7">
    <source>
        <dbReference type="ARBA" id="ARBA00023237"/>
    </source>
</evidence>
<dbReference type="PROSITE" id="PS52016">
    <property type="entry name" value="TONB_DEPENDENT_REC_3"/>
    <property type="match status" value="1"/>
</dbReference>
<dbReference type="InterPro" id="IPR012910">
    <property type="entry name" value="Plug_dom"/>
</dbReference>
<comment type="subcellular location">
    <subcellularLocation>
        <location evidence="1 8">Cell outer membrane</location>
        <topology evidence="1 8">Multi-pass membrane protein</topology>
    </subcellularLocation>
</comment>
<evidence type="ECO:0000256" key="4">
    <source>
        <dbReference type="ARBA" id="ARBA00022692"/>
    </source>
</evidence>
<dbReference type="Proteomes" id="UP001597197">
    <property type="component" value="Unassembled WGS sequence"/>
</dbReference>
<dbReference type="Gene3D" id="2.170.130.10">
    <property type="entry name" value="TonB-dependent receptor, plug domain"/>
    <property type="match status" value="1"/>
</dbReference>
<evidence type="ECO:0000256" key="8">
    <source>
        <dbReference type="PROSITE-ProRule" id="PRU01360"/>
    </source>
</evidence>
<dbReference type="RefSeq" id="WP_382312996.1">
    <property type="nucleotide sequence ID" value="NZ_JBHUFD010000003.1"/>
</dbReference>
<evidence type="ECO:0000256" key="9">
    <source>
        <dbReference type="RuleBase" id="RU003357"/>
    </source>
</evidence>
<evidence type="ECO:0000256" key="5">
    <source>
        <dbReference type="ARBA" id="ARBA00023077"/>
    </source>
</evidence>
<evidence type="ECO:0000256" key="6">
    <source>
        <dbReference type="ARBA" id="ARBA00023136"/>
    </source>
</evidence>
<evidence type="ECO:0000256" key="3">
    <source>
        <dbReference type="ARBA" id="ARBA00022452"/>
    </source>
</evidence>
<feature type="domain" description="TonB-dependent receptor plug" evidence="11">
    <location>
        <begin position="115"/>
        <end position="233"/>
    </location>
</feature>
<dbReference type="NCBIfam" id="TIGR04057">
    <property type="entry name" value="SusC_RagA_signa"/>
    <property type="match status" value="1"/>
</dbReference>
<dbReference type="Pfam" id="PF13715">
    <property type="entry name" value="CarbopepD_reg_2"/>
    <property type="match status" value="1"/>
</dbReference>
<dbReference type="InterPro" id="IPR039426">
    <property type="entry name" value="TonB-dep_rcpt-like"/>
</dbReference>